<dbReference type="KEGG" id="dwi:6641967"/>
<evidence type="ECO:0000256" key="4">
    <source>
        <dbReference type="ARBA" id="ARBA00023136"/>
    </source>
</evidence>
<keyword evidence="3 5" id="KW-1133">Transmembrane helix</keyword>
<evidence type="ECO:0000256" key="3">
    <source>
        <dbReference type="ARBA" id="ARBA00022989"/>
    </source>
</evidence>
<dbReference type="Pfam" id="PF10507">
    <property type="entry name" value="TMEM65"/>
    <property type="match status" value="1"/>
</dbReference>
<evidence type="ECO:0000313" key="7">
    <source>
        <dbReference type="Proteomes" id="UP000007798"/>
    </source>
</evidence>
<proteinExistence type="predicted"/>
<dbReference type="InParanoid" id="B4MUN0"/>
<dbReference type="AlphaFoldDB" id="B4MUN0"/>
<dbReference type="InterPro" id="IPR019537">
    <property type="entry name" value="TMEM65"/>
</dbReference>
<dbReference type="GO" id="GO:0005739">
    <property type="term" value="C:mitochondrion"/>
    <property type="evidence" value="ECO:0007669"/>
    <property type="project" value="TreeGrafter"/>
</dbReference>
<keyword evidence="2 5" id="KW-0812">Transmembrane</keyword>
<keyword evidence="4 5" id="KW-0472">Membrane</keyword>
<name>B4MUN0_DROWI</name>
<protein>
    <recommendedName>
        <fullName evidence="8">Transmembrane protein 65</fullName>
    </recommendedName>
</protein>
<feature type="transmembrane region" description="Helical" evidence="5">
    <location>
        <begin position="204"/>
        <end position="223"/>
    </location>
</feature>
<evidence type="ECO:0000313" key="6">
    <source>
        <dbReference type="EMBL" id="EDW76225.2"/>
    </source>
</evidence>
<dbReference type="Proteomes" id="UP000007798">
    <property type="component" value="Unassembled WGS sequence"/>
</dbReference>
<evidence type="ECO:0000256" key="5">
    <source>
        <dbReference type="SAM" id="Phobius"/>
    </source>
</evidence>
<comment type="subcellular location">
    <subcellularLocation>
        <location evidence="1">Membrane</location>
        <topology evidence="1">Multi-pass membrane protein</topology>
    </subcellularLocation>
</comment>
<organism evidence="6 7">
    <name type="scientific">Drosophila willistoni</name>
    <name type="common">Fruit fly</name>
    <dbReference type="NCBI Taxonomy" id="7260"/>
    <lineage>
        <taxon>Eukaryota</taxon>
        <taxon>Metazoa</taxon>
        <taxon>Ecdysozoa</taxon>
        <taxon>Arthropoda</taxon>
        <taxon>Hexapoda</taxon>
        <taxon>Insecta</taxon>
        <taxon>Pterygota</taxon>
        <taxon>Neoptera</taxon>
        <taxon>Endopterygota</taxon>
        <taxon>Diptera</taxon>
        <taxon>Brachycera</taxon>
        <taxon>Muscomorpha</taxon>
        <taxon>Ephydroidea</taxon>
        <taxon>Drosophilidae</taxon>
        <taxon>Drosophila</taxon>
        <taxon>Sophophora</taxon>
    </lineage>
</organism>
<feature type="transmembrane region" description="Helical" evidence="5">
    <location>
        <begin position="175"/>
        <end position="192"/>
    </location>
</feature>
<dbReference type="PANTHER" id="PTHR21706">
    <property type="entry name" value="TRANSMEMBRANE PROTEIN 65"/>
    <property type="match status" value="1"/>
</dbReference>
<evidence type="ECO:0000256" key="1">
    <source>
        <dbReference type="ARBA" id="ARBA00004141"/>
    </source>
</evidence>
<dbReference type="HOGENOM" id="CLU_138911_0_0_1"/>
<dbReference type="EMBL" id="CH963857">
    <property type="protein sequence ID" value="EDW76225.2"/>
    <property type="molecule type" value="Genomic_DNA"/>
</dbReference>
<evidence type="ECO:0000256" key="2">
    <source>
        <dbReference type="ARBA" id="ARBA00022692"/>
    </source>
</evidence>
<dbReference type="eggNOG" id="KOG4619">
    <property type="taxonomic scope" value="Eukaryota"/>
</dbReference>
<accession>B4MUN0</accession>
<gene>
    <name evidence="6" type="primary">Dwil\GK14771</name>
    <name evidence="6" type="ORF">Dwil_GK14771</name>
</gene>
<reference evidence="6 7" key="1">
    <citation type="journal article" date="2007" name="Nature">
        <title>Evolution of genes and genomes on the Drosophila phylogeny.</title>
        <authorList>
            <consortium name="Drosophila 12 Genomes Consortium"/>
            <person name="Clark A.G."/>
            <person name="Eisen M.B."/>
            <person name="Smith D.R."/>
            <person name="Bergman C.M."/>
            <person name="Oliver B."/>
            <person name="Markow T.A."/>
            <person name="Kaufman T.C."/>
            <person name="Kellis M."/>
            <person name="Gelbart W."/>
            <person name="Iyer V.N."/>
            <person name="Pollard D.A."/>
            <person name="Sackton T.B."/>
            <person name="Larracuente A.M."/>
            <person name="Singh N.D."/>
            <person name="Abad J.P."/>
            <person name="Abt D.N."/>
            <person name="Adryan B."/>
            <person name="Aguade M."/>
            <person name="Akashi H."/>
            <person name="Anderson W.W."/>
            <person name="Aquadro C.F."/>
            <person name="Ardell D.H."/>
            <person name="Arguello R."/>
            <person name="Artieri C.G."/>
            <person name="Barbash D.A."/>
            <person name="Barker D."/>
            <person name="Barsanti P."/>
            <person name="Batterham P."/>
            <person name="Batzoglou S."/>
            <person name="Begun D."/>
            <person name="Bhutkar A."/>
            <person name="Blanco E."/>
            <person name="Bosak S.A."/>
            <person name="Bradley R.K."/>
            <person name="Brand A.D."/>
            <person name="Brent M.R."/>
            <person name="Brooks A.N."/>
            <person name="Brown R.H."/>
            <person name="Butlin R.K."/>
            <person name="Caggese C."/>
            <person name="Calvi B.R."/>
            <person name="Bernardo de Carvalho A."/>
            <person name="Caspi A."/>
            <person name="Castrezana S."/>
            <person name="Celniker S.E."/>
            <person name="Chang J.L."/>
            <person name="Chapple C."/>
            <person name="Chatterji S."/>
            <person name="Chinwalla A."/>
            <person name="Civetta A."/>
            <person name="Clifton S.W."/>
            <person name="Comeron J.M."/>
            <person name="Costello J.C."/>
            <person name="Coyne J.A."/>
            <person name="Daub J."/>
            <person name="David R.G."/>
            <person name="Delcher A.L."/>
            <person name="Delehaunty K."/>
            <person name="Do C.B."/>
            <person name="Ebling H."/>
            <person name="Edwards K."/>
            <person name="Eickbush T."/>
            <person name="Evans J.D."/>
            <person name="Filipski A."/>
            <person name="Findeiss S."/>
            <person name="Freyhult E."/>
            <person name="Fulton L."/>
            <person name="Fulton R."/>
            <person name="Garcia A.C."/>
            <person name="Gardiner A."/>
            <person name="Garfield D.A."/>
            <person name="Garvin B.E."/>
            <person name="Gibson G."/>
            <person name="Gilbert D."/>
            <person name="Gnerre S."/>
            <person name="Godfrey J."/>
            <person name="Good R."/>
            <person name="Gotea V."/>
            <person name="Gravely B."/>
            <person name="Greenberg A.J."/>
            <person name="Griffiths-Jones S."/>
            <person name="Gross S."/>
            <person name="Guigo R."/>
            <person name="Gustafson E.A."/>
            <person name="Haerty W."/>
            <person name="Hahn M.W."/>
            <person name="Halligan D.L."/>
            <person name="Halpern A.L."/>
            <person name="Halter G.M."/>
            <person name="Han M.V."/>
            <person name="Heger A."/>
            <person name="Hillier L."/>
            <person name="Hinrichs A.S."/>
            <person name="Holmes I."/>
            <person name="Hoskins R.A."/>
            <person name="Hubisz M.J."/>
            <person name="Hultmark D."/>
            <person name="Huntley M.A."/>
            <person name="Jaffe D.B."/>
            <person name="Jagadeeshan S."/>
            <person name="Jeck W.R."/>
            <person name="Johnson J."/>
            <person name="Jones C.D."/>
            <person name="Jordan W.C."/>
            <person name="Karpen G.H."/>
            <person name="Kataoka E."/>
            <person name="Keightley P.D."/>
            <person name="Kheradpour P."/>
            <person name="Kirkness E.F."/>
            <person name="Koerich L.B."/>
            <person name="Kristiansen K."/>
            <person name="Kudrna D."/>
            <person name="Kulathinal R.J."/>
            <person name="Kumar S."/>
            <person name="Kwok R."/>
            <person name="Lander E."/>
            <person name="Langley C.H."/>
            <person name="Lapoint R."/>
            <person name="Lazzaro B.P."/>
            <person name="Lee S.J."/>
            <person name="Levesque L."/>
            <person name="Li R."/>
            <person name="Lin C.F."/>
            <person name="Lin M.F."/>
            <person name="Lindblad-Toh K."/>
            <person name="Llopart A."/>
            <person name="Long M."/>
            <person name="Low L."/>
            <person name="Lozovsky E."/>
            <person name="Lu J."/>
            <person name="Luo M."/>
            <person name="Machado C.A."/>
            <person name="Makalowski W."/>
            <person name="Marzo M."/>
            <person name="Matsuda M."/>
            <person name="Matzkin L."/>
            <person name="McAllister B."/>
            <person name="McBride C.S."/>
            <person name="McKernan B."/>
            <person name="McKernan K."/>
            <person name="Mendez-Lago M."/>
            <person name="Minx P."/>
            <person name="Mollenhauer M.U."/>
            <person name="Montooth K."/>
            <person name="Mount S.M."/>
            <person name="Mu X."/>
            <person name="Myers E."/>
            <person name="Negre B."/>
            <person name="Newfeld S."/>
            <person name="Nielsen R."/>
            <person name="Noor M.A."/>
            <person name="O'Grady P."/>
            <person name="Pachter L."/>
            <person name="Papaceit M."/>
            <person name="Parisi M.J."/>
            <person name="Parisi M."/>
            <person name="Parts L."/>
            <person name="Pedersen J.S."/>
            <person name="Pesole G."/>
            <person name="Phillippy A.M."/>
            <person name="Ponting C.P."/>
            <person name="Pop M."/>
            <person name="Porcelli D."/>
            <person name="Powell J.R."/>
            <person name="Prohaska S."/>
            <person name="Pruitt K."/>
            <person name="Puig M."/>
            <person name="Quesneville H."/>
            <person name="Ram K.R."/>
            <person name="Rand D."/>
            <person name="Rasmussen M.D."/>
            <person name="Reed L.K."/>
            <person name="Reenan R."/>
            <person name="Reily A."/>
            <person name="Remington K.A."/>
            <person name="Rieger T.T."/>
            <person name="Ritchie M.G."/>
            <person name="Robin C."/>
            <person name="Rogers Y.H."/>
            <person name="Rohde C."/>
            <person name="Rozas J."/>
            <person name="Rubenfield M.J."/>
            <person name="Ruiz A."/>
            <person name="Russo S."/>
            <person name="Salzberg S.L."/>
            <person name="Sanchez-Gracia A."/>
            <person name="Saranga D.J."/>
            <person name="Sato H."/>
            <person name="Schaeffer S.W."/>
            <person name="Schatz M.C."/>
            <person name="Schlenke T."/>
            <person name="Schwartz R."/>
            <person name="Segarra C."/>
            <person name="Singh R.S."/>
            <person name="Sirot L."/>
            <person name="Sirota M."/>
            <person name="Sisneros N.B."/>
            <person name="Smith C.D."/>
            <person name="Smith T.F."/>
            <person name="Spieth J."/>
            <person name="Stage D.E."/>
            <person name="Stark A."/>
            <person name="Stephan W."/>
            <person name="Strausberg R.L."/>
            <person name="Strempel S."/>
            <person name="Sturgill D."/>
            <person name="Sutton G."/>
            <person name="Sutton G.G."/>
            <person name="Tao W."/>
            <person name="Teichmann S."/>
            <person name="Tobari Y.N."/>
            <person name="Tomimura Y."/>
            <person name="Tsolas J.M."/>
            <person name="Valente V.L."/>
            <person name="Venter E."/>
            <person name="Venter J.C."/>
            <person name="Vicario S."/>
            <person name="Vieira F.G."/>
            <person name="Vilella A.J."/>
            <person name="Villasante A."/>
            <person name="Walenz B."/>
            <person name="Wang J."/>
            <person name="Wasserman M."/>
            <person name="Watts T."/>
            <person name="Wilson D."/>
            <person name="Wilson R.K."/>
            <person name="Wing R.A."/>
            <person name="Wolfner M.F."/>
            <person name="Wong A."/>
            <person name="Wong G.K."/>
            <person name="Wu C.I."/>
            <person name="Wu G."/>
            <person name="Yamamoto D."/>
            <person name="Yang H.P."/>
            <person name="Yang S.P."/>
            <person name="Yorke J.A."/>
            <person name="Yoshida K."/>
            <person name="Zdobnov E."/>
            <person name="Zhang P."/>
            <person name="Zhang Y."/>
            <person name="Zimin A.V."/>
            <person name="Baldwin J."/>
            <person name="Abdouelleil A."/>
            <person name="Abdulkadir J."/>
            <person name="Abebe A."/>
            <person name="Abera B."/>
            <person name="Abreu J."/>
            <person name="Acer S.C."/>
            <person name="Aftuck L."/>
            <person name="Alexander A."/>
            <person name="An P."/>
            <person name="Anderson E."/>
            <person name="Anderson S."/>
            <person name="Arachi H."/>
            <person name="Azer M."/>
            <person name="Bachantsang P."/>
            <person name="Barry A."/>
            <person name="Bayul T."/>
            <person name="Berlin A."/>
            <person name="Bessette D."/>
            <person name="Bloom T."/>
            <person name="Blye J."/>
            <person name="Boguslavskiy L."/>
            <person name="Bonnet C."/>
            <person name="Boukhgalter B."/>
            <person name="Bourzgui I."/>
            <person name="Brown A."/>
            <person name="Cahill P."/>
            <person name="Channer S."/>
            <person name="Cheshatsang Y."/>
            <person name="Chuda L."/>
            <person name="Citroen M."/>
            <person name="Collymore A."/>
            <person name="Cooke P."/>
            <person name="Costello M."/>
            <person name="D'Aco K."/>
            <person name="Daza R."/>
            <person name="De Haan G."/>
            <person name="DeGray S."/>
            <person name="DeMaso C."/>
            <person name="Dhargay N."/>
            <person name="Dooley K."/>
            <person name="Dooley E."/>
            <person name="Doricent M."/>
            <person name="Dorje P."/>
            <person name="Dorjee K."/>
            <person name="Dupes A."/>
            <person name="Elong R."/>
            <person name="Falk J."/>
            <person name="Farina A."/>
            <person name="Faro S."/>
            <person name="Ferguson D."/>
            <person name="Fisher S."/>
            <person name="Foley C.D."/>
            <person name="Franke A."/>
            <person name="Friedrich D."/>
            <person name="Gadbois L."/>
            <person name="Gearin G."/>
            <person name="Gearin C.R."/>
            <person name="Giannoukos G."/>
            <person name="Goode T."/>
            <person name="Graham J."/>
            <person name="Grandbois E."/>
            <person name="Grewal S."/>
            <person name="Gyaltsen K."/>
            <person name="Hafez N."/>
            <person name="Hagos B."/>
            <person name="Hall J."/>
            <person name="Henson C."/>
            <person name="Hollinger A."/>
            <person name="Honan T."/>
            <person name="Huard M.D."/>
            <person name="Hughes L."/>
            <person name="Hurhula B."/>
            <person name="Husby M.E."/>
            <person name="Kamat A."/>
            <person name="Kanga B."/>
            <person name="Kashin S."/>
            <person name="Khazanovich D."/>
            <person name="Kisner P."/>
            <person name="Lance K."/>
            <person name="Lara M."/>
            <person name="Lee W."/>
            <person name="Lennon N."/>
            <person name="Letendre F."/>
            <person name="LeVine R."/>
            <person name="Lipovsky A."/>
            <person name="Liu X."/>
            <person name="Liu J."/>
            <person name="Liu S."/>
            <person name="Lokyitsang T."/>
            <person name="Lokyitsang Y."/>
            <person name="Lubonja R."/>
            <person name="Lui A."/>
            <person name="MacDonald P."/>
            <person name="Magnisalis V."/>
            <person name="Maru K."/>
            <person name="Matthews C."/>
            <person name="McCusker W."/>
            <person name="McDonough S."/>
            <person name="Mehta T."/>
            <person name="Meldrim J."/>
            <person name="Meneus L."/>
            <person name="Mihai O."/>
            <person name="Mihalev A."/>
            <person name="Mihova T."/>
            <person name="Mittelman R."/>
            <person name="Mlenga V."/>
            <person name="Montmayeur A."/>
            <person name="Mulrain L."/>
            <person name="Navidi A."/>
            <person name="Naylor J."/>
            <person name="Negash T."/>
            <person name="Nguyen T."/>
            <person name="Nguyen N."/>
            <person name="Nicol R."/>
            <person name="Norbu C."/>
            <person name="Norbu N."/>
            <person name="Novod N."/>
            <person name="O'Neill B."/>
            <person name="Osman S."/>
            <person name="Markiewicz E."/>
            <person name="Oyono O.L."/>
            <person name="Patti C."/>
            <person name="Phunkhang P."/>
            <person name="Pierre F."/>
            <person name="Priest M."/>
            <person name="Raghuraman S."/>
            <person name="Rege F."/>
            <person name="Reyes R."/>
            <person name="Rise C."/>
            <person name="Rogov P."/>
            <person name="Ross K."/>
            <person name="Ryan E."/>
            <person name="Settipalli S."/>
            <person name="Shea T."/>
            <person name="Sherpa N."/>
            <person name="Shi L."/>
            <person name="Shih D."/>
            <person name="Sparrow T."/>
            <person name="Spaulding J."/>
            <person name="Stalker J."/>
            <person name="Stange-Thomann N."/>
            <person name="Stavropoulos S."/>
            <person name="Stone C."/>
            <person name="Strader C."/>
            <person name="Tesfaye S."/>
            <person name="Thomson T."/>
            <person name="Thoulutsang Y."/>
            <person name="Thoulutsang D."/>
            <person name="Topham K."/>
            <person name="Topping I."/>
            <person name="Tsamla T."/>
            <person name="Vassiliev H."/>
            <person name="Vo A."/>
            <person name="Wangchuk T."/>
            <person name="Wangdi T."/>
            <person name="Weiand M."/>
            <person name="Wilkinson J."/>
            <person name="Wilson A."/>
            <person name="Yadav S."/>
            <person name="Young G."/>
            <person name="Yu Q."/>
            <person name="Zembek L."/>
            <person name="Zhong D."/>
            <person name="Zimmer A."/>
            <person name="Zwirko Z."/>
            <person name="Jaffe D.B."/>
            <person name="Alvarez P."/>
            <person name="Brockman W."/>
            <person name="Butler J."/>
            <person name="Chin C."/>
            <person name="Gnerre S."/>
            <person name="Grabherr M."/>
            <person name="Kleber M."/>
            <person name="Mauceli E."/>
            <person name="MacCallum I."/>
        </authorList>
    </citation>
    <scope>NUCLEOTIDE SEQUENCE [LARGE SCALE GENOMIC DNA]</scope>
    <source>
        <strain evidence="7">Tucson 14030-0811.24</strain>
    </source>
</reference>
<keyword evidence="7" id="KW-1185">Reference proteome</keyword>
<dbReference type="PANTHER" id="PTHR21706:SF15">
    <property type="entry name" value="TRANSMEMBRANE PROTEIN 65"/>
    <property type="match status" value="1"/>
</dbReference>
<dbReference type="OrthoDB" id="430821at2759"/>
<feature type="transmembrane region" description="Helical" evidence="5">
    <location>
        <begin position="268"/>
        <end position="287"/>
    </location>
</feature>
<dbReference type="GO" id="GO:0016020">
    <property type="term" value="C:membrane"/>
    <property type="evidence" value="ECO:0007669"/>
    <property type="project" value="UniProtKB-SubCell"/>
</dbReference>
<sequence length="303" mass="33940">MRQQCQSIMRLMRHCQKRTTPATPTTTTMITIGNPRRFSSCYSPPSHNTCFGDSIVIRNLNKSQFLRLPPISPHRSYSKFSTHLNTERAMELLCNLDEEERANLRDAMYKMEADKEKKAYESQLAVGSWRTRFGRLSTKPTLGQVDPSGTFCAVPDEWLRKKMVESATPPTAGQLYSIFFVNAVPFIAFGFLDNFIMIMAGEYIEFYLGHFVTLSTMAAAGLGNTISDILGITMATYVENACHLLGLKQPKLTPAQFELKSSKRSSSFGRIVGITVGCLLGMCPLWFMDYSDGKTCPDDSKAI</sequence>
<evidence type="ECO:0008006" key="8">
    <source>
        <dbReference type="Google" id="ProtNLM"/>
    </source>
</evidence>
<dbReference type="STRING" id="7260.B4MUN0"/>
<dbReference type="FunCoup" id="B4MUN0">
    <property type="interactions" value="10"/>
</dbReference>